<reference evidence="2 3" key="1">
    <citation type="submission" date="2018-10" db="EMBL/GenBank/DDBJ databases">
        <title>Genomic Encyclopedia of Type Strains, Phase IV (KMG-IV): sequencing the most valuable type-strain genomes for metagenomic binning, comparative biology and taxonomic classification.</title>
        <authorList>
            <person name="Goeker M."/>
        </authorList>
    </citation>
    <scope>NUCLEOTIDE SEQUENCE [LARGE SCALE GENOMIC DNA]</scope>
    <source>
        <strain evidence="2 3">DSM 15521</strain>
    </source>
</reference>
<dbReference type="AlphaFoldDB" id="A0A420W8B4"/>
<organism evidence="2 3">
    <name type="scientific">Thermovibrio guaymasensis</name>
    <dbReference type="NCBI Taxonomy" id="240167"/>
    <lineage>
        <taxon>Bacteria</taxon>
        <taxon>Pseudomonadati</taxon>
        <taxon>Aquificota</taxon>
        <taxon>Aquificia</taxon>
        <taxon>Desulfurobacteriales</taxon>
        <taxon>Desulfurobacteriaceae</taxon>
        <taxon>Thermovibrio</taxon>
    </lineage>
</organism>
<evidence type="ECO:0000259" key="1">
    <source>
        <dbReference type="Pfam" id="PF05685"/>
    </source>
</evidence>
<evidence type="ECO:0000313" key="3">
    <source>
        <dbReference type="Proteomes" id="UP000280881"/>
    </source>
</evidence>
<keyword evidence="2" id="KW-0540">Nuclease</keyword>
<comment type="caution">
    <text evidence="2">The sequence shown here is derived from an EMBL/GenBank/DDBJ whole genome shotgun (WGS) entry which is preliminary data.</text>
</comment>
<keyword evidence="3" id="KW-1185">Reference proteome</keyword>
<dbReference type="SUPFAM" id="SSF52980">
    <property type="entry name" value="Restriction endonuclease-like"/>
    <property type="match status" value="1"/>
</dbReference>
<protein>
    <submittedName>
        <fullName evidence="2">Uma2 family endonuclease</fullName>
    </submittedName>
</protein>
<name>A0A420W8B4_9BACT</name>
<proteinExistence type="predicted"/>
<dbReference type="Pfam" id="PF05685">
    <property type="entry name" value="Uma2"/>
    <property type="match status" value="1"/>
</dbReference>
<dbReference type="CDD" id="cd06260">
    <property type="entry name" value="DUF820-like"/>
    <property type="match status" value="1"/>
</dbReference>
<evidence type="ECO:0000313" key="2">
    <source>
        <dbReference type="EMBL" id="RKQ63544.1"/>
    </source>
</evidence>
<dbReference type="InterPro" id="IPR011335">
    <property type="entry name" value="Restrct_endonuc-II-like"/>
</dbReference>
<dbReference type="RefSeq" id="WP_121169788.1">
    <property type="nucleotide sequence ID" value="NZ_RBIE01000001.1"/>
</dbReference>
<accession>A0A420W8B4</accession>
<dbReference type="InterPro" id="IPR012296">
    <property type="entry name" value="Nuclease_put_TT1808"/>
</dbReference>
<keyword evidence="2" id="KW-0255">Endonuclease</keyword>
<dbReference type="Gene3D" id="3.90.1570.10">
    <property type="entry name" value="tt1808, chain A"/>
    <property type="match status" value="1"/>
</dbReference>
<feature type="domain" description="Putative restriction endonuclease" evidence="1">
    <location>
        <begin position="6"/>
        <end position="136"/>
    </location>
</feature>
<keyword evidence="2" id="KW-0378">Hydrolase</keyword>
<dbReference type="Proteomes" id="UP000280881">
    <property type="component" value="Unassembled WGS sequence"/>
</dbReference>
<dbReference type="GO" id="GO:0004519">
    <property type="term" value="F:endonuclease activity"/>
    <property type="evidence" value="ECO:0007669"/>
    <property type="project" value="UniProtKB-KW"/>
</dbReference>
<dbReference type="InterPro" id="IPR008538">
    <property type="entry name" value="Uma2"/>
</dbReference>
<dbReference type="EMBL" id="RBIE01000001">
    <property type="protein sequence ID" value="RKQ63544.1"/>
    <property type="molecule type" value="Genomic_DNA"/>
</dbReference>
<sequence>MYREYYTYQDYRNWKGDWELIEGMPFPLPPLSSIKDQVLIFRLIHLLRERIKGFSVFSEVQWVVRTDTVLVPSLLVVEGEVEPPITIPPTVVFELVSPILYRRVESYKFELYRREGIKFYGLIYPPVRKIKIYDFRGQLPRLLFDGTFGEVRIPLSNEYEVTLTVEEVFEEL</sequence>
<dbReference type="OrthoDB" id="9808428at2"/>
<gene>
    <name evidence="2" type="ORF">C7457_0418</name>
</gene>